<gene>
    <name evidence="1" type="ORF">GHT09_010656</name>
    <name evidence="2" type="ORF">MONAX_5E029222</name>
</gene>
<sequence length="106" mass="11682">MDRRKMTKDINQFPEQLKAALEPSLKVFLCLQKKSQTSSFQGDKGAARARAAALSGSAWGRQLALKDAPFLQPLCMQDNRLGQGGMAEWVKEDAAHPSLRRIQPGS</sequence>
<dbReference type="EMBL" id="WJEC01007741">
    <property type="protein sequence ID" value="KAF7468509.1"/>
    <property type="molecule type" value="Genomic_DNA"/>
</dbReference>
<name>A0A5E4CEW0_MARMO</name>
<reference evidence="2 3" key="1">
    <citation type="submission" date="2019-04" db="EMBL/GenBank/DDBJ databases">
        <authorList>
            <person name="Alioto T."/>
            <person name="Alioto T."/>
        </authorList>
    </citation>
    <scope>NUCLEOTIDE SEQUENCE [LARGE SCALE GENOMIC DNA]</scope>
</reference>
<evidence type="ECO:0000313" key="3">
    <source>
        <dbReference type="Proteomes" id="UP000335636"/>
    </source>
</evidence>
<organism evidence="2 3">
    <name type="scientific">Marmota monax</name>
    <name type="common">Woodchuck</name>
    <dbReference type="NCBI Taxonomy" id="9995"/>
    <lineage>
        <taxon>Eukaryota</taxon>
        <taxon>Metazoa</taxon>
        <taxon>Chordata</taxon>
        <taxon>Craniata</taxon>
        <taxon>Vertebrata</taxon>
        <taxon>Euteleostomi</taxon>
        <taxon>Mammalia</taxon>
        <taxon>Eutheria</taxon>
        <taxon>Euarchontoglires</taxon>
        <taxon>Glires</taxon>
        <taxon>Rodentia</taxon>
        <taxon>Sciuromorpha</taxon>
        <taxon>Sciuridae</taxon>
        <taxon>Xerinae</taxon>
        <taxon>Marmotini</taxon>
        <taxon>Marmota</taxon>
    </lineage>
</organism>
<dbReference type="EMBL" id="CABDUW010001285">
    <property type="protein sequence ID" value="VTJ80286.1"/>
    <property type="molecule type" value="Genomic_DNA"/>
</dbReference>
<accession>A0A5E4CEW0</accession>
<keyword evidence="3" id="KW-1185">Reference proteome</keyword>
<dbReference type="Proteomes" id="UP000662637">
    <property type="component" value="Unassembled WGS sequence"/>
</dbReference>
<reference evidence="1" key="2">
    <citation type="submission" date="2020-08" db="EMBL/GenBank/DDBJ databases">
        <authorList>
            <person name="Shumante A."/>
            <person name="Zimin A.V."/>
            <person name="Puiu D."/>
            <person name="Salzberg S.L."/>
        </authorList>
    </citation>
    <scope>NUCLEOTIDE SEQUENCE</scope>
    <source>
        <strain evidence="1">WC2-LM</strain>
        <tissue evidence="1">Liver</tissue>
    </source>
</reference>
<dbReference type="Proteomes" id="UP000335636">
    <property type="component" value="Unassembled WGS sequence"/>
</dbReference>
<proteinExistence type="predicted"/>
<protein>
    <submittedName>
        <fullName evidence="2">Uncharacterized protein</fullName>
    </submittedName>
</protein>
<evidence type="ECO:0000313" key="1">
    <source>
        <dbReference type="EMBL" id="KAF7468509.1"/>
    </source>
</evidence>
<dbReference type="AlphaFoldDB" id="A0A5E4CEW0"/>
<evidence type="ECO:0000313" key="2">
    <source>
        <dbReference type="EMBL" id="VTJ80286.1"/>
    </source>
</evidence>